<dbReference type="InterPro" id="IPR036412">
    <property type="entry name" value="HAD-like_sf"/>
</dbReference>
<dbReference type="Gene3D" id="1.10.150.720">
    <property type="entry name" value="Haloacid dehalogenase-like hydrolase"/>
    <property type="match status" value="1"/>
</dbReference>
<dbReference type="Gene3D" id="3.40.50.1000">
    <property type="entry name" value="HAD superfamily/HAD-like"/>
    <property type="match status" value="2"/>
</dbReference>
<reference evidence="2 3" key="1">
    <citation type="submission" date="2018-02" db="EMBL/GenBank/DDBJ databases">
        <title>The genomes of Aspergillus section Nigri reveals drivers in fungal speciation.</title>
        <authorList>
            <consortium name="DOE Joint Genome Institute"/>
            <person name="Vesth T.C."/>
            <person name="Nybo J."/>
            <person name="Theobald S."/>
            <person name="Brandl J."/>
            <person name="Frisvad J.C."/>
            <person name="Nielsen K.F."/>
            <person name="Lyhne E.K."/>
            <person name="Kogle M.E."/>
            <person name="Kuo A."/>
            <person name="Riley R."/>
            <person name="Clum A."/>
            <person name="Nolan M."/>
            <person name="Lipzen A."/>
            <person name="Salamov A."/>
            <person name="Henrissat B."/>
            <person name="Wiebenga A."/>
            <person name="De vries R.P."/>
            <person name="Grigoriev I.V."/>
            <person name="Mortensen U.H."/>
            <person name="Andersen M.R."/>
            <person name="Baker S.E."/>
        </authorList>
    </citation>
    <scope>NUCLEOTIDE SEQUENCE [LARGE SCALE GENOMIC DNA]</scope>
    <source>
        <strain evidence="2 3">CBS 101889</strain>
    </source>
</reference>
<dbReference type="InterPro" id="IPR023214">
    <property type="entry name" value="HAD_sf"/>
</dbReference>
<name>A0A395HVP2_ASPHC</name>
<dbReference type="STRING" id="1450537.A0A395HVP2"/>
<sequence>MPPPPPPRNARTLLLTIDAFGTIFHPREPVPQQYASAAHKFGLPRSTVTPERLQSAFKNVFKAQSKARPNYGRAEALRGQYGGPREWWEEVIRGSFAQVLQPPASATSPSASSPPLPDSLIQHLLDRFACRDGYALDANADSFFTRLRDIKATKTRLGPFGRIVVGVVSNSDDRVPAVLESLGLSVGMCRANEDVSSTQLPGFEMRGSRDGEAADNKQAEEGIYDLDLVITSYEAGEEKPSPVIFDVARRQAMKLVGASDTDRNNWECVHVGDDYKKDYRAAIDAGWKAFYIPQSSDGKHPPDTNTTGSLLDVLSKLQRFRVKAALCGYVTPMLSLSSFPSSTIFFPRCDVAKSMDVVTRSATRPDRPRFPARPQTMLLHDDNAFLQPMDQLTRTPRPSPANQPSLWRCPRRWSNQEFPKTYIYTMDLVQKYGHLKRDRRKSSAQRELADAASHNDQQRINALLGSFGGAANDHPDRRSSGAGNMASMIEEFNARRKSESNELGEQNTDRVAE</sequence>
<dbReference type="VEuPathDB" id="FungiDB:BO97DRAFT_479329"/>
<dbReference type="GO" id="GO:0005634">
    <property type="term" value="C:nucleus"/>
    <property type="evidence" value="ECO:0007669"/>
    <property type="project" value="TreeGrafter"/>
</dbReference>
<proteinExistence type="predicted"/>
<gene>
    <name evidence="2" type="ORF">BO97DRAFT_479329</name>
</gene>
<dbReference type="RefSeq" id="XP_025549438.1">
    <property type="nucleotide sequence ID" value="XM_025700685.1"/>
</dbReference>
<evidence type="ECO:0000313" key="2">
    <source>
        <dbReference type="EMBL" id="RAL10284.1"/>
    </source>
</evidence>
<feature type="region of interest" description="Disordered" evidence="1">
    <location>
        <begin position="437"/>
        <end position="513"/>
    </location>
</feature>
<dbReference type="PANTHER" id="PTHR46191">
    <property type="match status" value="1"/>
</dbReference>
<dbReference type="InterPro" id="IPR051828">
    <property type="entry name" value="HAD-like_hydrolase_domain"/>
</dbReference>
<protein>
    <recommendedName>
        <fullName evidence="4">HAD-like protein</fullName>
    </recommendedName>
</protein>
<dbReference type="EMBL" id="KZ824296">
    <property type="protein sequence ID" value="RAL10284.1"/>
    <property type="molecule type" value="Genomic_DNA"/>
</dbReference>
<organism evidence="2 3">
    <name type="scientific">Aspergillus homomorphus (strain CBS 101889)</name>
    <dbReference type="NCBI Taxonomy" id="1450537"/>
    <lineage>
        <taxon>Eukaryota</taxon>
        <taxon>Fungi</taxon>
        <taxon>Dikarya</taxon>
        <taxon>Ascomycota</taxon>
        <taxon>Pezizomycotina</taxon>
        <taxon>Eurotiomycetes</taxon>
        <taxon>Eurotiomycetidae</taxon>
        <taxon>Eurotiales</taxon>
        <taxon>Aspergillaceae</taxon>
        <taxon>Aspergillus</taxon>
        <taxon>Aspergillus subgen. Circumdati</taxon>
    </lineage>
</organism>
<evidence type="ECO:0000313" key="3">
    <source>
        <dbReference type="Proteomes" id="UP000248961"/>
    </source>
</evidence>
<dbReference type="InterPro" id="IPR044924">
    <property type="entry name" value="HAD-SF_hydro_IA_REG-2-like_cap"/>
</dbReference>
<dbReference type="OrthoDB" id="444127at2759"/>
<keyword evidence="3" id="KW-1185">Reference proteome</keyword>
<accession>A0A395HVP2</accession>
<dbReference type="GeneID" id="37204974"/>
<dbReference type="AlphaFoldDB" id="A0A395HVP2"/>
<dbReference type="PANTHER" id="PTHR46191:SF2">
    <property type="entry name" value="HALOACID DEHALOGENASE-LIKE HYDROLASE DOMAIN-CONTAINING PROTEIN 3"/>
    <property type="match status" value="1"/>
</dbReference>
<dbReference type="Proteomes" id="UP000248961">
    <property type="component" value="Unassembled WGS sequence"/>
</dbReference>
<evidence type="ECO:0000256" key="1">
    <source>
        <dbReference type="SAM" id="MobiDB-lite"/>
    </source>
</evidence>
<evidence type="ECO:0008006" key="4">
    <source>
        <dbReference type="Google" id="ProtNLM"/>
    </source>
</evidence>
<dbReference type="SUPFAM" id="SSF56784">
    <property type="entry name" value="HAD-like"/>
    <property type="match status" value="1"/>
</dbReference>